<name>A0A329RSY2_9STRA</name>
<evidence type="ECO:0000256" key="1">
    <source>
        <dbReference type="SAM" id="MobiDB-lite"/>
    </source>
</evidence>
<accession>A0A329RSY2</accession>
<dbReference type="EMBL" id="MJFZ01000545">
    <property type="protein sequence ID" value="RAW27681.1"/>
    <property type="molecule type" value="Genomic_DNA"/>
</dbReference>
<sequence length="213" mass="23656">MAEGESQGDECSTPSAGRGDAEVAQARIRSTMTQDARQVFTPPSAPPQGNSPRSRRLPPSCQPRTRESPYPERRRTPPQHGASSATHGTGQRPSTSLRATSSPSQQPRLRLVVHPLDKNAVFQRETSAEILEDFAVNGSTFTEIMQKLWDRFGDRIKGLAAKQKDTWSVETPTVVAWPKAMQFKLSGHLVDSTKSEQCWNRWLATRRGKLSSF</sequence>
<proteinExistence type="predicted"/>
<evidence type="ECO:0000313" key="3">
    <source>
        <dbReference type="Proteomes" id="UP000251314"/>
    </source>
</evidence>
<dbReference type="VEuPathDB" id="FungiDB:PC110_g15915"/>
<dbReference type="AlphaFoldDB" id="A0A329RSY2"/>
<gene>
    <name evidence="2" type="ORF">PC110_g15915</name>
</gene>
<comment type="caution">
    <text evidence="2">The sequence shown here is derived from an EMBL/GenBank/DDBJ whole genome shotgun (WGS) entry which is preliminary data.</text>
</comment>
<reference evidence="2 3" key="1">
    <citation type="submission" date="2018-01" db="EMBL/GenBank/DDBJ databases">
        <title>Draft genome of the strawberry crown rot pathogen Phytophthora cactorum.</title>
        <authorList>
            <person name="Armitage A.D."/>
            <person name="Lysoe E."/>
            <person name="Nellist C.F."/>
            <person name="Harrison R.J."/>
            <person name="Brurberg M.B."/>
        </authorList>
    </citation>
    <scope>NUCLEOTIDE SEQUENCE [LARGE SCALE GENOMIC DNA]</scope>
    <source>
        <strain evidence="2 3">10300</strain>
    </source>
</reference>
<feature type="region of interest" description="Disordered" evidence="1">
    <location>
        <begin position="1"/>
        <end position="109"/>
    </location>
</feature>
<organism evidence="2 3">
    <name type="scientific">Phytophthora cactorum</name>
    <dbReference type="NCBI Taxonomy" id="29920"/>
    <lineage>
        <taxon>Eukaryota</taxon>
        <taxon>Sar</taxon>
        <taxon>Stramenopiles</taxon>
        <taxon>Oomycota</taxon>
        <taxon>Peronosporomycetes</taxon>
        <taxon>Peronosporales</taxon>
        <taxon>Peronosporaceae</taxon>
        <taxon>Phytophthora</taxon>
    </lineage>
</organism>
<keyword evidence="3" id="KW-1185">Reference proteome</keyword>
<dbReference type="OrthoDB" id="126603at2759"/>
<evidence type="ECO:0000313" key="2">
    <source>
        <dbReference type="EMBL" id="RAW27681.1"/>
    </source>
</evidence>
<feature type="compositionally biased region" description="Basic and acidic residues" evidence="1">
    <location>
        <begin position="64"/>
        <end position="75"/>
    </location>
</feature>
<feature type="compositionally biased region" description="Polar residues" evidence="1">
    <location>
        <begin position="81"/>
        <end position="107"/>
    </location>
</feature>
<protein>
    <submittedName>
        <fullName evidence="2">Uncharacterized protein</fullName>
    </submittedName>
</protein>
<dbReference type="Proteomes" id="UP000251314">
    <property type="component" value="Unassembled WGS sequence"/>
</dbReference>